<reference evidence="1" key="2">
    <citation type="journal article" date="2015" name="Fish Shellfish Immunol.">
        <title>Early steps in the European eel (Anguilla anguilla)-Vibrio vulnificus interaction in the gills: Role of the RtxA13 toxin.</title>
        <authorList>
            <person name="Callol A."/>
            <person name="Pajuelo D."/>
            <person name="Ebbesson L."/>
            <person name="Teles M."/>
            <person name="MacKenzie S."/>
            <person name="Amaro C."/>
        </authorList>
    </citation>
    <scope>NUCLEOTIDE SEQUENCE</scope>
</reference>
<accession>A0A0E9PA72</accession>
<proteinExistence type="predicted"/>
<dbReference type="AlphaFoldDB" id="A0A0E9PA72"/>
<evidence type="ECO:0000313" key="1">
    <source>
        <dbReference type="EMBL" id="JAH01399.1"/>
    </source>
</evidence>
<protein>
    <submittedName>
        <fullName evidence="1">Uncharacterized protein</fullName>
    </submittedName>
</protein>
<organism evidence="1">
    <name type="scientific">Anguilla anguilla</name>
    <name type="common">European freshwater eel</name>
    <name type="synonym">Muraena anguilla</name>
    <dbReference type="NCBI Taxonomy" id="7936"/>
    <lineage>
        <taxon>Eukaryota</taxon>
        <taxon>Metazoa</taxon>
        <taxon>Chordata</taxon>
        <taxon>Craniata</taxon>
        <taxon>Vertebrata</taxon>
        <taxon>Euteleostomi</taxon>
        <taxon>Actinopterygii</taxon>
        <taxon>Neopterygii</taxon>
        <taxon>Teleostei</taxon>
        <taxon>Anguilliformes</taxon>
        <taxon>Anguillidae</taxon>
        <taxon>Anguilla</taxon>
    </lineage>
</organism>
<name>A0A0E9PA72_ANGAN</name>
<dbReference type="EMBL" id="GBXM01107178">
    <property type="protein sequence ID" value="JAH01399.1"/>
    <property type="molecule type" value="Transcribed_RNA"/>
</dbReference>
<reference evidence="1" key="1">
    <citation type="submission" date="2014-11" db="EMBL/GenBank/DDBJ databases">
        <authorList>
            <person name="Amaro Gonzalez C."/>
        </authorList>
    </citation>
    <scope>NUCLEOTIDE SEQUENCE</scope>
</reference>
<sequence>MQRLHLVFAQQLDKFISEFH</sequence>